<keyword evidence="3" id="KW-0274">FAD</keyword>
<evidence type="ECO:0000256" key="3">
    <source>
        <dbReference type="ARBA" id="ARBA00022827"/>
    </source>
</evidence>
<evidence type="ECO:0000313" key="5">
    <source>
        <dbReference type="EMBL" id="GAA4511469.1"/>
    </source>
</evidence>
<proteinExistence type="predicted"/>
<keyword evidence="5" id="KW-0560">Oxidoreductase</keyword>
<dbReference type="Pfam" id="PF21274">
    <property type="entry name" value="Rng_hyd_C"/>
    <property type="match status" value="1"/>
</dbReference>
<dbReference type="Gene3D" id="3.30.9.10">
    <property type="entry name" value="D-Amino Acid Oxidase, subunit A, domain 2"/>
    <property type="match status" value="1"/>
</dbReference>
<reference evidence="6" key="1">
    <citation type="journal article" date="2019" name="Int. J. Syst. Evol. Microbiol.">
        <title>The Global Catalogue of Microorganisms (GCM) 10K type strain sequencing project: providing services to taxonomists for standard genome sequencing and annotation.</title>
        <authorList>
            <consortium name="The Broad Institute Genomics Platform"/>
            <consortium name="The Broad Institute Genome Sequencing Center for Infectious Disease"/>
            <person name="Wu L."/>
            <person name="Ma J."/>
        </authorList>
    </citation>
    <scope>NUCLEOTIDE SEQUENCE [LARGE SCALE GENOMIC DNA]</scope>
    <source>
        <strain evidence="6">JCM 17933</strain>
    </source>
</reference>
<keyword evidence="6" id="KW-1185">Reference proteome</keyword>
<organism evidence="5 6">
    <name type="scientific">Actinoallomurus oryzae</name>
    <dbReference type="NCBI Taxonomy" id="502180"/>
    <lineage>
        <taxon>Bacteria</taxon>
        <taxon>Bacillati</taxon>
        <taxon>Actinomycetota</taxon>
        <taxon>Actinomycetes</taxon>
        <taxon>Streptosporangiales</taxon>
        <taxon>Thermomonosporaceae</taxon>
        <taxon>Actinoallomurus</taxon>
    </lineage>
</organism>
<keyword evidence="2" id="KW-0285">Flavoprotein</keyword>
<dbReference type="InterPro" id="IPR036188">
    <property type="entry name" value="FAD/NAD-bd_sf"/>
</dbReference>
<gene>
    <name evidence="5" type="ORF">GCM10023191_075660</name>
</gene>
<dbReference type="PANTHER" id="PTHR43004:SF19">
    <property type="entry name" value="BINDING MONOOXYGENASE, PUTATIVE (JCVI)-RELATED"/>
    <property type="match status" value="1"/>
</dbReference>
<dbReference type="GO" id="GO:0004497">
    <property type="term" value="F:monooxygenase activity"/>
    <property type="evidence" value="ECO:0007669"/>
    <property type="project" value="UniProtKB-KW"/>
</dbReference>
<evidence type="ECO:0000313" key="6">
    <source>
        <dbReference type="Proteomes" id="UP001500503"/>
    </source>
</evidence>
<sequence length="531" mass="55431">MNDETTPVLIVGAGLAGLSTAVFLGLHGVSSIVVERHPGTSRQPKARGQAPATMEALRTAGVADDFLAAAPPGEPGMRIVITPGVAGPALRDFADDLPAFESLSAEPYGGVSQERAEAILARRAAELGADIRFSTRMESFHDDGDGVTAVVRGPDGDDRQVRARYLVAADGHKGGIRDTLGVTTHGRVAPRPTRTLFAQFEADLDRYRSGHAVALWYVQNPDLPGGSATVVSTDHPGRYVIALADEQDASDARCVELIRTAVGVSDLAVTVTDRATTASGSHIVRVADSFVAGRVLLVGDAAHLMPPTGGQGGNLAVMDGFHLAWKLAAVLGGSAGPRLLDSHDTERRPLADAYAEQQYANMAQRHAPGLRDESVAELLDPATLLFGYQCPAGAFVAEPAPAPLFRDPTAPGAPAGGRAPHVPLLRSGTRVSTRALFGRTFVLLSGDEGEAWQKAGRAAAERLGVGLDGFRIGPDADLQDPDGAWLDAYGLTPSGGTLVRPDGVIAYRGRNEDGAAGLEDALRTVLCRAAR</sequence>
<dbReference type="SUPFAM" id="SSF51905">
    <property type="entry name" value="FAD/NAD(P)-binding domain"/>
    <property type="match status" value="1"/>
</dbReference>
<dbReference type="PRINTS" id="PR00420">
    <property type="entry name" value="RNGMNOXGNASE"/>
</dbReference>
<feature type="domain" description="FAD-binding" evidence="4">
    <location>
        <begin position="6"/>
        <end position="356"/>
    </location>
</feature>
<keyword evidence="5" id="KW-0503">Monooxygenase</keyword>
<dbReference type="Proteomes" id="UP001500503">
    <property type="component" value="Unassembled WGS sequence"/>
</dbReference>
<accession>A0ABP8QVW9</accession>
<dbReference type="Gene3D" id="3.40.30.120">
    <property type="match status" value="1"/>
</dbReference>
<evidence type="ECO:0000259" key="4">
    <source>
        <dbReference type="Pfam" id="PF01494"/>
    </source>
</evidence>
<dbReference type="Gene3D" id="3.50.50.60">
    <property type="entry name" value="FAD/NAD(P)-binding domain"/>
    <property type="match status" value="1"/>
</dbReference>
<dbReference type="EMBL" id="BAABHF010000046">
    <property type="protein sequence ID" value="GAA4511469.1"/>
    <property type="molecule type" value="Genomic_DNA"/>
</dbReference>
<comment type="caution">
    <text evidence="5">The sequence shown here is derived from an EMBL/GenBank/DDBJ whole genome shotgun (WGS) entry which is preliminary data.</text>
</comment>
<dbReference type="Pfam" id="PF01494">
    <property type="entry name" value="FAD_binding_3"/>
    <property type="match status" value="1"/>
</dbReference>
<dbReference type="PANTHER" id="PTHR43004">
    <property type="entry name" value="TRK SYSTEM POTASSIUM UPTAKE PROTEIN"/>
    <property type="match status" value="1"/>
</dbReference>
<evidence type="ECO:0000256" key="2">
    <source>
        <dbReference type="ARBA" id="ARBA00022630"/>
    </source>
</evidence>
<dbReference type="InterPro" id="IPR050641">
    <property type="entry name" value="RIFMO-like"/>
</dbReference>
<dbReference type="RefSeq" id="WP_345472220.1">
    <property type="nucleotide sequence ID" value="NZ_BAABHF010000046.1"/>
</dbReference>
<dbReference type="InterPro" id="IPR002938">
    <property type="entry name" value="FAD-bd"/>
</dbReference>
<evidence type="ECO:0000256" key="1">
    <source>
        <dbReference type="ARBA" id="ARBA00001974"/>
    </source>
</evidence>
<comment type="cofactor">
    <cofactor evidence="1">
        <name>FAD</name>
        <dbReference type="ChEBI" id="CHEBI:57692"/>
    </cofactor>
</comment>
<protein>
    <submittedName>
        <fullName evidence="5">FAD-dependent monooxygenase</fullName>
    </submittedName>
</protein>
<name>A0ABP8QVW9_9ACTN</name>